<evidence type="ECO:0000313" key="2">
    <source>
        <dbReference type="Proteomes" id="UP001283361"/>
    </source>
</evidence>
<protein>
    <submittedName>
        <fullName evidence="1">Uncharacterized protein</fullName>
    </submittedName>
</protein>
<dbReference type="AlphaFoldDB" id="A0AAE1ABF8"/>
<reference evidence="1" key="1">
    <citation type="journal article" date="2023" name="G3 (Bethesda)">
        <title>A reference genome for the long-term kleptoplast-retaining sea slug Elysia crispata morphotype clarki.</title>
        <authorList>
            <person name="Eastman K.E."/>
            <person name="Pendleton A.L."/>
            <person name="Shaikh M.A."/>
            <person name="Suttiyut T."/>
            <person name="Ogas R."/>
            <person name="Tomko P."/>
            <person name="Gavelis G."/>
            <person name="Widhalm J.R."/>
            <person name="Wisecaver J.H."/>
        </authorList>
    </citation>
    <scope>NUCLEOTIDE SEQUENCE</scope>
    <source>
        <strain evidence="1">ECLA1</strain>
    </source>
</reference>
<proteinExistence type="predicted"/>
<gene>
    <name evidence="1" type="ORF">RRG08_049061</name>
</gene>
<name>A0AAE1ABF8_9GAST</name>
<sequence>MYSLFSVRTSWSSLPLSFSSSACSAHNDRRLSGESSDIIHKPWSPSTKPLSTRVSHIRRLAAESQIWVNSYSITQQYWCGCCLSPVPRTPVDSPVFTRSFWEVVGGVARGGHRA</sequence>
<organism evidence="1 2">
    <name type="scientific">Elysia crispata</name>
    <name type="common">lettuce slug</name>
    <dbReference type="NCBI Taxonomy" id="231223"/>
    <lineage>
        <taxon>Eukaryota</taxon>
        <taxon>Metazoa</taxon>
        <taxon>Spiralia</taxon>
        <taxon>Lophotrochozoa</taxon>
        <taxon>Mollusca</taxon>
        <taxon>Gastropoda</taxon>
        <taxon>Heterobranchia</taxon>
        <taxon>Euthyneura</taxon>
        <taxon>Panpulmonata</taxon>
        <taxon>Sacoglossa</taxon>
        <taxon>Placobranchoidea</taxon>
        <taxon>Plakobranchidae</taxon>
        <taxon>Elysia</taxon>
    </lineage>
</organism>
<comment type="caution">
    <text evidence="1">The sequence shown here is derived from an EMBL/GenBank/DDBJ whole genome shotgun (WGS) entry which is preliminary data.</text>
</comment>
<keyword evidence="2" id="KW-1185">Reference proteome</keyword>
<dbReference type="EMBL" id="JAWDGP010002325">
    <property type="protein sequence ID" value="KAK3783926.1"/>
    <property type="molecule type" value="Genomic_DNA"/>
</dbReference>
<evidence type="ECO:0000313" key="1">
    <source>
        <dbReference type="EMBL" id="KAK3783926.1"/>
    </source>
</evidence>
<accession>A0AAE1ABF8</accession>
<dbReference type="Proteomes" id="UP001283361">
    <property type="component" value="Unassembled WGS sequence"/>
</dbReference>